<evidence type="ECO:0000313" key="2">
    <source>
        <dbReference type="EMBL" id="KAG9229302.1"/>
    </source>
</evidence>
<feature type="region of interest" description="Disordered" evidence="1">
    <location>
        <begin position="219"/>
        <end position="271"/>
    </location>
</feature>
<sequence>MVFNFQFQPHALPLVPEGSQTFNAATVEFLEEQRSNLNHSIQDEYCTDENGNWNYQVAEIYSRVEHIEQPAAENSPNFNRSIRQQILCIHDDLRSLRKLPFGGLRTVFPHLIPDFGSSMLLDSDEPLKWYRVPAQDPDTQFLLDRLANEVAFPEPTEVQASQNSGAAAKLASPPNISINSNPQISDTSISRYGSVPFSNPSADFDTYSSERENINLPQYFATSSPTPANPDATARTHRFGDSHDHDKRMQRPSYHQREQSLSEYQVENERS</sequence>
<feature type="region of interest" description="Disordered" evidence="1">
    <location>
        <begin position="156"/>
        <end position="184"/>
    </location>
</feature>
<accession>A0A9P8C0W0</accession>
<protein>
    <submittedName>
        <fullName evidence="2">Uncharacterized protein</fullName>
    </submittedName>
</protein>
<evidence type="ECO:0000313" key="3">
    <source>
        <dbReference type="Proteomes" id="UP000824998"/>
    </source>
</evidence>
<evidence type="ECO:0000256" key="1">
    <source>
        <dbReference type="SAM" id="MobiDB-lite"/>
    </source>
</evidence>
<dbReference type="Proteomes" id="UP000824998">
    <property type="component" value="Unassembled WGS sequence"/>
</dbReference>
<keyword evidence="3" id="KW-1185">Reference proteome</keyword>
<feature type="compositionally biased region" description="Basic and acidic residues" evidence="1">
    <location>
        <begin position="238"/>
        <end position="260"/>
    </location>
</feature>
<reference evidence="2" key="1">
    <citation type="journal article" date="2021" name="IMA Fungus">
        <title>Genomic characterization of three marine fungi, including Emericellopsis atlantica sp. nov. with signatures of a generalist lifestyle and marine biomass degradation.</title>
        <authorList>
            <person name="Hagestad O.C."/>
            <person name="Hou L."/>
            <person name="Andersen J.H."/>
            <person name="Hansen E.H."/>
            <person name="Altermark B."/>
            <person name="Li C."/>
            <person name="Kuhnert E."/>
            <person name="Cox R.J."/>
            <person name="Crous P.W."/>
            <person name="Spatafora J.W."/>
            <person name="Lail K."/>
            <person name="Amirebrahimi M."/>
            <person name="Lipzen A."/>
            <person name="Pangilinan J."/>
            <person name="Andreopoulos W."/>
            <person name="Hayes R.D."/>
            <person name="Ng V."/>
            <person name="Grigoriev I.V."/>
            <person name="Jackson S.A."/>
            <person name="Sutton T.D.S."/>
            <person name="Dobson A.D.W."/>
            <person name="Rama T."/>
        </authorList>
    </citation>
    <scope>NUCLEOTIDE SEQUENCE</scope>
    <source>
        <strain evidence="2">TRa018bII</strain>
    </source>
</reference>
<feature type="compositionally biased region" description="Polar residues" evidence="1">
    <location>
        <begin position="174"/>
        <end position="184"/>
    </location>
</feature>
<name>A0A9P8C0W0_9HELO</name>
<gene>
    <name evidence="2" type="ORF">BJ875DRAFT_489040</name>
</gene>
<dbReference type="AlphaFoldDB" id="A0A9P8C0W0"/>
<comment type="caution">
    <text evidence="2">The sequence shown here is derived from an EMBL/GenBank/DDBJ whole genome shotgun (WGS) entry which is preliminary data.</text>
</comment>
<organism evidence="2 3">
    <name type="scientific">Amylocarpus encephaloides</name>
    <dbReference type="NCBI Taxonomy" id="45428"/>
    <lineage>
        <taxon>Eukaryota</taxon>
        <taxon>Fungi</taxon>
        <taxon>Dikarya</taxon>
        <taxon>Ascomycota</taxon>
        <taxon>Pezizomycotina</taxon>
        <taxon>Leotiomycetes</taxon>
        <taxon>Helotiales</taxon>
        <taxon>Helotiales incertae sedis</taxon>
        <taxon>Amylocarpus</taxon>
    </lineage>
</organism>
<proteinExistence type="predicted"/>
<dbReference type="EMBL" id="MU251788">
    <property type="protein sequence ID" value="KAG9229302.1"/>
    <property type="molecule type" value="Genomic_DNA"/>
</dbReference>